<gene>
    <name evidence="1" type="ORF">PFISCL1PPCAC_20740</name>
</gene>
<feature type="non-terminal residue" evidence="1">
    <location>
        <position position="103"/>
    </location>
</feature>
<protein>
    <submittedName>
        <fullName evidence="1">Uncharacterized protein</fullName>
    </submittedName>
</protein>
<organism evidence="1 2">
    <name type="scientific">Pristionchus fissidentatus</name>
    <dbReference type="NCBI Taxonomy" id="1538716"/>
    <lineage>
        <taxon>Eukaryota</taxon>
        <taxon>Metazoa</taxon>
        <taxon>Ecdysozoa</taxon>
        <taxon>Nematoda</taxon>
        <taxon>Chromadorea</taxon>
        <taxon>Rhabditida</taxon>
        <taxon>Rhabditina</taxon>
        <taxon>Diplogasteromorpha</taxon>
        <taxon>Diplogasteroidea</taxon>
        <taxon>Neodiplogasteridae</taxon>
        <taxon>Pristionchus</taxon>
    </lineage>
</organism>
<evidence type="ECO:0000313" key="1">
    <source>
        <dbReference type="EMBL" id="GMT29443.1"/>
    </source>
</evidence>
<evidence type="ECO:0000313" key="2">
    <source>
        <dbReference type="Proteomes" id="UP001432322"/>
    </source>
</evidence>
<dbReference type="Proteomes" id="UP001432322">
    <property type="component" value="Unassembled WGS sequence"/>
</dbReference>
<keyword evidence="2" id="KW-1185">Reference proteome</keyword>
<comment type="caution">
    <text evidence="1">The sequence shown here is derived from an EMBL/GenBank/DDBJ whole genome shotgun (WGS) entry which is preliminary data.</text>
</comment>
<accession>A0AAV5WGH1</accession>
<reference evidence="1" key="1">
    <citation type="submission" date="2023-10" db="EMBL/GenBank/DDBJ databases">
        <title>Genome assembly of Pristionchus species.</title>
        <authorList>
            <person name="Yoshida K."/>
            <person name="Sommer R.J."/>
        </authorList>
    </citation>
    <scope>NUCLEOTIDE SEQUENCE</scope>
    <source>
        <strain evidence="1">RS5133</strain>
    </source>
</reference>
<dbReference type="AlphaFoldDB" id="A0AAV5WGH1"/>
<feature type="non-terminal residue" evidence="1">
    <location>
        <position position="1"/>
    </location>
</feature>
<sequence length="103" mass="11773">NFPMVGTMPKMLFGTVPTNPLSQYLTADMHLLSFDKEDGVGKIGGNGEIVVWMVRHSSDILDEESTLNPHDVVLGFLREFHDFLPWRNFSYEFMVLIVEFCFG</sequence>
<name>A0AAV5WGH1_9BILA</name>
<proteinExistence type="predicted"/>
<dbReference type="EMBL" id="BTSY01000005">
    <property type="protein sequence ID" value="GMT29443.1"/>
    <property type="molecule type" value="Genomic_DNA"/>
</dbReference>